<evidence type="ECO:0000313" key="1">
    <source>
        <dbReference type="EMBL" id="OIQ75144.1"/>
    </source>
</evidence>
<proteinExistence type="predicted"/>
<dbReference type="AlphaFoldDB" id="A0A1J5PW99"/>
<accession>A0A1J5PW99</accession>
<organism evidence="1">
    <name type="scientific">mine drainage metagenome</name>
    <dbReference type="NCBI Taxonomy" id="410659"/>
    <lineage>
        <taxon>unclassified sequences</taxon>
        <taxon>metagenomes</taxon>
        <taxon>ecological metagenomes</taxon>
    </lineage>
</organism>
<reference evidence="1" key="1">
    <citation type="submission" date="2016-10" db="EMBL/GenBank/DDBJ databases">
        <title>Sequence of Gallionella enrichment culture.</title>
        <authorList>
            <person name="Poehlein A."/>
            <person name="Muehling M."/>
            <person name="Daniel R."/>
        </authorList>
    </citation>
    <scope>NUCLEOTIDE SEQUENCE</scope>
</reference>
<sequence>MQFLADDPALSRRTCQDFVEFPDVDHQAVVLVDDLLTFESGKSAQLHFENCVCLDFVDFKESDEAKACLFHCGAASDQGDYLVESIECFEVAAQNVSAFLFLCQAEFGSPDNYLDLVFNVVANEFVKTQGSRHVVDQSQHVGAESILELRVLVEVV</sequence>
<name>A0A1J5PW99_9ZZZZ</name>
<comment type="caution">
    <text evidence="1">The sequence shown here is derived from an EMBL/GenBank/DDBJ whole genome shotgun (WGS) entry which is preliminary data.</text>
</comment>
<dbReference type="EMBL" id="MLJW01002261">
    <property type="protein sequence ID" value="OIQ75144.1"/>
    <property type="molecule type" value="Genomic_DNA"/>
</dbReference>
<protein>
    <submittedName>
        <fullName evidence="1">Uncharacterized protein</fullName>
    </submittedName>
</protein>
<gene>
    <name evidence="1" type="ORF">GALL_431900</name>
</gene>